<feature type="transmembrane region" description="Helical" evidence="6">
    <location>
        <begin position="237"/>
        <end position="257"/>
    </location>
</feature>
<dbReference type="EMBL" id="AWFG01000019">
    <property type="protein sequence ID" value="KCZ58819.1"/>
    <property type="molecule type" value="Genomic_DNA"/>
</dbReference>
<evidence type="ECO:0000256" key="1">
    <source>
        <dbReference type="ARBA" id="ARBA00004651"/>
    </source>
</evidence>
<keyword evidence="5 6" id="KW-0472">Membrane</keyword>
<gene>
    <name evidence="7" type="ORF">HY30_03530</name>
</gene>
<feature type="transmembrane region" description="Helical" evidence="6">
    <location>
        <begin position="264"/>
        <end position="280"/>
    </location>
</feature>
<protein>
    <recommendedName>
        <fullName evidence="9">Flippase-like domain-containing protein</fullName>
    </recommendedName>
</protein>
<dbReference type="Proteomes" id="UP000027190">
    <property type="component" value="Unassembled WGS sequence"/>
</dbReference>
<dbReference type="OrthoDB" id="5242769at2"/>
<feature type="transmembrane region" description="Helical" evidence="6">
    <location>
        <begin position="79"/>
        <end position="97"/>
    </location>
</feature>
<evidence type="ECO:0000313" key="7">
    <source>
        <dbReference type="EMBL" id="KCZ58819.1"/>
    </source>
</evidence>
<comment type="subcellular location">
    <subcellularLocation>
        <location evidence="1">Cell membrane</location>
        <topology evidence="1">Multi-pass membrane protein</topology>
    </subcellularLocation>
</comment>
<feature type="transmembrane region" description="Helical" evidence="6">
    <location>
        <begin position="156"/>
        <end position="175"/>
    </location>
</feature>
<dbReference type="STRING" id="1280947.HY30_03530"/>
<feature type="transmembrane region" description="Helical" evidence="6">
    <location>
        <begin position="211"/>
        <end position="231"/>
    </location>
</feature>
<dbReference type="AlphaFoldDB" id="A0A062UPQ4"/>
<dbReference type="RefSeq" id="WP_034738786.1">
    <property type="nucleotide sequence ID" value="NZ_AWFG01000019.1"/>
</dbReference>
<organism evidence="7 8">
    <name type="scientific">Hyphomonas chukchiensis</name>
    <dbReference type="NCBI Taxonomy" id="1280947"/>
    <lineage>
        <taxon>Bacteria</taxon>
        <taxon>Pseudomonadati</taxon>
        <taxon>Pseudomonadota</taxon>
        <taxon>Alphaproteobacteria</taxon>
        <taxon>Hyphomonadales</taxon>
        <taxon>Hyphomonadaceae</taxon>
        <taxon>Hyphomonas</taxon>
    </lineage>
</organism>
<evidence type="ECO:0000256" key="3">
    <source>
        <dbReference type="ARBA" id="ARBA00022692"/>
    </source>
</evidence>
<keyword evidence="2" id="KW-1003">Cell membrane</keyword>
<dbReference type="PANTHER" id="PTHR39087">
    <property type="entry name" value="UPF0104 MEMBRANE PROTEIN MJ1595"/>
    <property type="match status" value="1"/>
</dbReference>
<evidence type="ECO:0000313" key="8">
    <source>
        <dbReference type="Proteomes" id="UP000027190"/>
    </source>
</evidence>
<dbReference type="GO" id="GO:0005886">
    <property type="term" value="C:plasma membrane"/>
    <property type="evidence" value="ECO:0007669"/>
    <property type="project" value="UniProtKB-SubCell"/>
</dbReference>
<dbReference type="InterPro" id="IPR022791">
    <property type="entry name" value="L-PG_synthase/AglD"/>
</dbReference>
<evidence type="ECO:0000256" key="4">
    <source>
        <dbReference type="ARBA" id="ARBA00022989"/>
    </source>
</evidence>
<keyword evidence="8" id="KW-1185">Reference proteome</keyword>
<feature type="transmembrane region" description="Helical" evidence="6">
    <location>
        <begin position="133"/>
        <end position="150"/>
    </location>
</feature>
<dbReference type="PATRIC" id="fig|1280947.3.peg.1581"/>
<accession>A0A062UPQ4</accession>
<feature type="transmembrane region" description="Helical" evidence="6">
    <location>
        <begin position="47"/>
        <end position="67"/>
    </location>
</feature>
<proteinExistence type="predicted"/>
<evidence type="ECO:0008006" key="9">
    <source>
        <dbReference type="Google" id="ProtNLM"/>
    </source>
</evidence>
<feature type="transmembrane region" description="Helical" evidence="6">
    <location>
        <begin position="9"/>
        <end position="27"/>
    </location>
</feature>
<keyword evidence="4 6" id="KW-1133">Transmembrane helix</keyword>
<dbReference type="PANTHER" id="PTHR39087:SF2">
    <property type="entry name" value="UPF0104 MEMBRANE PROTEIN MJ1595"/>
    <property type="match status" value="1"/>
</dbReference>
<dbReference type="Pfam" id="PF03706">
    <property type="entry name" value="LPG_synthase_TM"/>
    <property type="match status" value="1"/>
</dbReference>
<name>A0A062UPQ4_9PROT</name>
<evidence type="ECO:0000256" key="6">
    <source>
        <dbReference type="SAM" id="Phobius"/>
    </source>
</evidence>
<evidence type="ECO:0000256" key="2">
    <source>
        <dbReference type="ARBA" id="ARBA00022475"/>
    </source>
</evidence>
<evidence type="ECO:0000256" key="5">
    <source>
        <dbReference type="ARBA" id="ARBA00023136"/>
    </source>
</evidence>
<reference evidence="7 8" key="1">
    <citation type="journal article" date="2014" name="Antonie Van Leeuwenhoek">
        <title>Hyphomonas beringensis sp. nov. and Hyphomonas chukchiensis sp. nov., isolated from surface seawater of the Bering Sea and Chukchi Sea.</title>
        <authorList>
            <person name="Li C."/>
            <person name="Lai Q."/>
            <person name="Li G."/>
            <person name="Dong C."/>
            <person name="Wang J."/>
            <person name="Liao Y."/>
            <person name="Shao Z."/>
        </authorList>
    </citation>
    <scope>NUCLEOTIDE SEQUENCE [LARGE SCALE GENOMIC DNA]</scope>
    <source>
        <strain evidence="7 8">BH-BN04-4</strain>
    </source>
</reference>
<comment type="caution">
    <text evidence="7">The sequence shown here is derived from an EMBL/GenBank/DDBJ whole genome shotgun (WGS) entry which is preliminary data.</text>
</comment>
<keyword evidence="3 6" id="KW-0812">Transmembrane</keyword>
<sequence length="319" mass="34008">MTFGGKGRAWKLALLTLGWAALIYFLVRSLNRLPSLDEWGRFLHGDAISAGLVFGACFLVCTALRTFRFGYLLRLSSPVPWSEITLAFPWLFMIGAITPLRLGEGLRAVWIRQHGGASIDAIGYWFAERWTDLIMLAAFALIGIVAAPAVAGLGLWAWLVAGSMIAGYFVLWLVARPVLGRLGEKLPVGADLSGRFLNALRYMDSPKVHGTVVGLTVAIWLILAFGFWVVLNAAFGGGVSFAVALGCVAAVNLSAFLSVAPANLGSFQAAMIAMLALYGFGPETGFMAAVLIQGIGLVVTLVTGSVARAIIAMRSLRKA</sequence>
<feature type="transmembrane region" description="Helical" evidence="6">
    <location>
        <begin position="286"/>
        <end position="311"/>
    </location>
</feature>